<keyword evidence="10" id="KW-0539">Nucleus</keyword>
<dbReference type="OrthoDB" id="378874at2759"/>
<accession>A0A7R9BD95</accession>
<evidence type="ECO:0000256" key="10">
    <source>
        <dbReference type="ARBA" id="ARBA00023242"/>
    </source>
</evidence>
<dbReference type="GO" id="GO:0005694">
    <property type="term" value="C:chromosome"/>
    <property type="evidence" value="ECO:0007669"/>
    <property type="project" value="UniProtKB-SubCell"/>
</dbReference>
<proteinExistence type="inferred from homology"/>
<dbReference type="Pfam" id="PF00076">
    <property type="entry name" value="RRM_1"/>
    <property type="match status" value="1"/>
</dbReference>
<gene>
    <name evidence="14" type="ORF">NMOB1V02_LOCUS1003</name>
</gene>
<dbReference type="InterPro" id="IPR000504">
    <property type="entry name" value="RRM_dom"/>
</dbReference>
<comment type="subcellular location">
    <subcellularLocation>
        <location evidence="2">Chromosome</location>
    </subcellularLocation>
    <subcellularLocation>
        <location evidence="1">Nucleus</location>
    </subcellularLocation>
</comment>
<evidence type="ECO:0000256" key="1">
    <source>
        <dbReference type="ARBA" id="ARBA00004123"/>
    </source>
</evidence>
<dbReference type="Gene3D" id="3.30.70.330">
    <property type="match status" value="1"/>
</dbReference>
<keyword evidence="5" id="KW-0158">Chromosome</keyword>
<dbReference type="PROSITE" id="PS50102">
    <property type="entry name" value="RRM"/>
    <property type="match status" value="1"/>
</dbReference>
<dbReference type="GO" id="GO:0003723">
    <property type="term" value="F:RNA binding"/>
    <property type="evidence" value="ECO:0007669"/>
    <property type="project" value="UniProtKB-UniRule"/>
</dbReference>
<dbReference type="PANTHER" id="PTHR17250:SF0">
    <property type="entry name" value="NEGATIVE ELONGATION FACTOR E"/>
    <property type="match status" value="1"/>
</dbReference>
<dbReference type="InterPro" id="IPR012677">
    <property type="entry name" value="Nucleotide-bd_a/b_plait_sf"/>
</dbReference>
<evidence type="ECO:0000256" key="2">
    <source>
        <dbReference type="ARBA" id="ARBA00004286"/>
    </source>
</evidence>
<dbReference type="GO" id="GO:0032021">
    <property type="term" value="C:NELF complex"/>
    <property type="evidence" value="ECO:0007669"/>
    <property type="project" value="InterPro"/>
</dbReference>
<comment type="similarity">
    <text evidence="3">Belongs to the RRM NELF-E family.</text>
</comment>
<evidence type="ECO:0000256" key="8">
    <source>
        <dbReference type="ARBA" id="ARBA00023015"/>
    </source>
</evidence>
<reference evidence="14" key="1">
    <citation type="submission" date="2020-11" db="EMBL/GenBank/DDBJ databases">
        <authorList>
            <person name="Tran Van P."/>
        </authorList>
    </citation>
    <scope>NUCLEOTIDE SEQUENCE</scope>
</reference>
<evidence type="ECO:0000256" key="4">
    <source>
        <dbReference type="ARBA" id="ARBA00014464"/>
    </source>
</evidence>
<name>A0A7R9BD95_9CRUS</name>
<keyword evidence="6" id="KW-0678">Repressor</keyword>
<keyword evidence="15" id="KW-1185">Reference proteome</keyword>
<keyword evidence="7 11" id="KW-0694">RNA-binding</keyword>
<dbReference type="GO" id="GO:0034244">
    <property type="term" value="P:negative regulation of transcription elongation by RNA polymerase II"/>
    <property type="evidence" value="ECO:0007669"/>
    <property type="project" value="TreeGrafter"/>
</dbReference>
<protein>
    <recommendedName>
        <fullName evidence="4">Negative elongation factor E</fullName>
    </recommendedName>
</protein>
<evidence type="ECO:0000256" key="5">
    <source>
        <dbReference type="ARBA" id="ARBA00022454"/>
    </source>
</evidence>
<evidence type="ECO:0000256" key="12">
    <source>
        <dbReference type="SAM" id="MobiDB-lite"/>
    </source>
</evidence>
<feature type="domain" description="RRM" evidence="13">
    <location>
        <begin position="196"/>
        <end position="266"/>
    </location>
</feature>
<evidence type="ECO:0000259" key="13">
    <source>
        <dbReference type="PROSITE" id="PS50102"/>
    </source>
</evidence>
<dbReference type="SMART" id="SM00360">
    <property type="entry name" value="RRM"/>
    <property type="match status" value="1"/>
</dbReference>
<feature type="compositionally biased region" description="Pro residues" evidence="12">
    <location>
        <begin position="123"/>
        <end position="134"/>
    </location>
</feature>
<evidence type="ECO:0000256" key="6">
    <source>
        <dbReference type="ARBA" id="ARBA00022491"/>
    </source>
</evidence>
<evidence type="ECO:0000256" key="9">
    <source>
        <dbReference type="ARBA" id="ARBA00023163"/>
    </source>
</evidence>
<evidence type="ECO:0000256" key="3">
    <source>
        <dbReference type="ARBA" id="ARBA00006120"/>
    </source>
</evidence>
<dbReference type="EMBL" id="CAJPEX010000094">
    <property type="protein sequence ID" value="CAG0913251.1"/>
    <property type="molecule type" value="Genomic_DNA"/>
</dbReference>
<evidence type="ECO:0000313" key="15">
    <source>
        <dbReference type="Proteomes" id="UP000678499"/>
    </source>
</evidence>
<dbReference type="InterPro" id="IPR035979">
    <property type="entry name" value="RBD_domain_sf"/>
</dbReference>
<evidence type="ECO:0000256" key="11">
    <source>
        <dbReference type="PROSITE-ProRule" id="PRU00176"/>
    </source>
</evidence>
<feature type="region of interest" description="Disordered" evidence="12">
    <location>
        <begin position="95"/>
        <end position="192"/>
    </location>
</feature>
<evidence type="ECO:0000256" key="7">
    <source>
        <dbReference type="ARBA" id="ARBA00022884"/>
    </source>
</evidence>
<evidence type="ECO:0000313" key="14">
    <source>
        <dbReference type="EMBL" id="CAD7273099.1"/>
    </source>
</evidence>
<dbReference type="EMBL" id="OA882131">
    <property type="protein sequence ID" value="CAD7273099.1"/>
    <property type="molecule type" value="Genomic_DNA"/>
</dbReference>
<dbReference type="PANTHER" id="PTHR17250">
    <property type="entry name" value="NEGATIVE ELONGATION FACTOR E"/>
    <property type="match status" value="1"/>
</dbReference>
<keyword evidence="8" id="KW-0805">Transcription regulation</keyword>
<keyword evidence="9" id="KW-0804">Transcription</keyword>
<dbReference type="AlphaFoldDB" id="A0A7R9BD95"/>
<dbReference type="SUPFAM" id="SSF54928">
    <property type="entry name" value="RNA-binding domain, RBD"/>
    <property type="match status" value="1"/>
</dbReference>
<sequence>MVFLAFPSQLTEEELMLQAKYQKLRKKKKALTTLKTPKVEPEQVPVISSKKRPIEGKDAKEFAKKLLLTGKIVVIPKPEEKTTFKRSLGLERKLSGVESRLSKSPHPAGSPPYNTPRPKQAPTLPPLDPSPPSATPRQNPRGNRNRKRGPDGLRRPGPPIPLDMDAAVEAPPPQPVLTSVPDGRPSQRRGERRTGNTIYVFGYNISEDILRRAFSSFGVILSVSTEAEKNCGFVTFARAEMAEAAIAEMNGSMFADVQLRVSLARRQPIVDPEALAAAKIGAPEPPLGAEAWATIAASSARAAPAVIHQERRGLVTYNDDIF</sequence>
<dbReference type="InterPro" id="IPR033102">
    <property type="entry name" value="NELFE"/>
</dbReference>
<dbReference type="Proteomes" id="UP000678499">
    <property type="component" value="Unassembled WGS sequence"/>
</dbReference>
<organism evidence="14">
    <name type="scientific">Notodromas monacha</name>
    <dbReference type="NCBI Taxonomy" id="399045"/>
    <lineage>
        <taxon>Eukaryota</taxon>
        <taxon>Metazoa</taxon>
        <taxon>Ecdysozoa</taxon>
        <taxon>Arthropoda</taxon>
        <taxon>Crustacea</taxon>
        <taxon>Oligostraca</taxon>
        <taxon>Ostracoda</taxon>
        <taxon>Podocopa</taxon>
        <taxon>Podocopida</taxon>
        <taxon>Cypridocopina</taxon>
        <taxon>Cypridoidea</taxon>
        <taxon>Cyprididae</taxon>
        <taxon>Notodromas</taxon>
    </lineage>
</organism>